<evidence type="ECO:0000256" key="1">
    <source>
        <dbReference type="ARBA" id="ARBA00002061"/>
    </source>
</evidence>
<dbReference type="Proteomes" id="UP000266385">
    <property type="component" value="Unassembled WGS sequence"/>
</dbReference>
<dbReference type="OrthoDB" id="9811406at2"/>
<proteinExistence type="inferred from homology"/>
<sequence length="126" mass="13197">MKLKMAVSAAAIIGSAPAALAQEQGGATGGLIGQLIFFVPLILIFYFLLIRPANQRQKKHKAMIEAVARGDTVITSGGLIGKVVKVSDQELSVDLADGVRVRVVKGMIADVRGKNEPAPANDTKSS</sequence>
<feature type="chain" id="PRO_5017441983" description="Sec translocon accessory complex subunit YajC" evidence="14">
    <location>
        <begin position="22"/>
        <end position="126"/>
    </location>
</feature>
<keyword evidence="14" id="KW-0732">Signal</keyword>
<dbReference type="SMART" id="SM01323">
    <property type="entry name" value="YajC"/>
    <property type="match status" value="1"/>
</dbReference>
<dbReference type="AlphaFoldDB" id="A0A399RBU5"/>
<evidence type="ECO:0000256" key="14">
    <source>
        <dbReference type="SAM" id="SignalP"/>
    </source>
</evidence>
<keyword evidence="16" id="KW-1185">Reference proteome</keyword>
<keyword evidence="9" id="KW-0653">Protein transport</keyword>
<name>A0A399RBU5_9PROT</name>
<evidence type="ECO:0000256" key="8">
    <source>
        <dbReference type="ARBA" id="ARBA00022692"/>
    </source>
</evidence>
<dbReference type="NCBIfam" id="TIGR00739">
    <property type="entry name" value="yajC"/>
    <property type="match status" value="1"/>
</dbReference>
<comment type="caution">
    <text evidence="15">The sequence shown here is derived from an EMBL/GenBank/DDBJ whole genome shotgun (WGS) entry which is preliminary data.</text>
</comment>
<dbReference type="GO" id="GO:0015031">
    <property type="term" value="P:protein transport"/>
    <property type="evidence" value="ECO:0007669"/>
    <property type="project" value="UniProtKB-KW"/>
</dbReference>
<dbReference type="PANTHER" id="PTHR33909">
    <property type="entry name" value="SEC TRANSLOCON ACCESSORY COMPLEX SUBUNIT YAJC"/>
    <property type="match status" value="1"/>
</dbReference>
<keyword evidence="6" id="KW-0813">Transport</keyword>
<keyword evidence="11" id="KW-0811">Translocation</keyword>
<comment type="subcellular location">
    <subcellularLocation>
        <location evidence="2">Cell membrane</location>
        <topology evidence="2">Single-pass membrane protein</topology>
    </subcellularLocation>
</comment>
<evidence type="ECO:0000256" key="3">
    <source>
        <dbReference type="ARBA" id="ARBA00006742"/>
    </source>
</evidence>
<evidence type="ECO:0000256" key="12">
    <source>
        <dbReference type="ARBA" id="ARBA00023136"/>
    </source>
</evidence>
<protein>
    <recommendedName>
        <fullName evidence="5">Sec translocon accessory complex subunit YajC</fullName>
    </recommendedName>
</protein>
<dbReference type="Pfam" id="PF02699">
    <property type="entry name" value="YajC"/>
    <property type="match status" value="1"/>
</dbReference>
<evidence type="ECO:0000256" key="11">
    <source>
        <dbReference type="ARBA" id="ARBA00023010"/>
    </source>
</evidence>
<evidence type="ECO:0000313" key="16">
    <source>
        <dbReference type="Proteomes" id="UP000266385"/>
    </source>
</evidence>
<dbReference type="PANTHER" id="PTHR33909:SF1">
    <property type="entry name" value="SEC TRANSLOCON ACCESSORY COMPLEX SUBUNIT YAJC"/>
    <property type="match status" value="1"/>
</dbReference>
<evidence type="ECO:0000256" key="2">
    <source>
        <dbReference type="ARBA" id="ARBA00004162"/>
    </source>
</evidence>
<feature type="transmembrane region" description="Helical" evidence="13">
    <location>
        <begin position="31"/>
        <end position="50"/>
    </location>
</feature>
<dbReference type="EMBL" id="QWFX01000013">
    <property type="protein sequence ID" value="RIJ28153.1"/>
    <property type="molecule type" value="Genomic_DNA"/>
</dbReference>
<evidence type="ECO:0000256" key="5">
    <source>
        <dbReference type="ARBA" id="ARBA00014962"/>
    </source>
</evidence>
<evidence type="ECO:0000256" key="13">
    <source>
        <dbReference type="SAM" id="Phobius"/>
    </source>
</evidence>
<dbReference type="PRINTS" id="PR01853">
    <property type="entry name" value="YAJCTRNLCASE"/>
</dbReference>
<keyword evidence="7" id="KW-1003">Cell membrane</keyword>
<evidence type="ECO:0000256" key="6">
    <source>
        <dbReference type="ARBA" id="ARBA00022448"/>
    </source>
</evidence>
<keyword evidence="8 13" id="KW-0812">Transmembrane</keyword>
<organism evidence="15 16">
    <name type="scientific">Henriciella mobilis</name>
    <dbReference type="NCBI Taxonomy" id="2305467"/>
    <lineage>
        <taxon>Bacteria</taxon>
        <taxon>Pseudomonadati</taxon>
        <taxon>Pseudomonadota</taxon>
        <taxon>Alphaproteobacteria</taxon>
        <taxon>Hyphomonadales</taxon>
        <taxon>Hyphomonadaceae</taxon>
        <taxon>Henriciella</taxon>
    </lineage>
</organism>
<evidence type="ECO:0000313" key="15">
    <source>
        <dbReference type="EMBL" id="RIJ28153.1"/>
    </source>
</evidence>
<evidence type="ECO:0000256" key="10">
    <source>
        <dbReference type="ARBA" id="ARBA00022989"/>
    </source>
</evidence>
<evidence type="ECO:0000256" key="7">
    <source>
        <dbReference type="ARBA" id="ARBA00022475"/>
    </source>
</evidence>
<evidence type="ECO:0000256" key="4">
    <source>
        <dbReference type="ARBA" id="ARBA00011718"/>
    </source>
</evidence>
<comment type="similarity">
    <text evidence="3">Belongs to the YajC family.</text>
</comment>
<feature type="signal peptide" evidence="14">
    <location>
        <begin position="1"/>
        <end position="21"/>
    </location>
</feature>
<dbReference type="InterPro" id="IPR003849">
    <property type="entry name" value="Preprotein_translocase_YajC"/>
</dbReference>
<keyword evidence="12 13" id="KW-0472">Membrane</keyword>
<dbReference type="GO" id="GO:0005886">
    <property type="term" value="C:plasma membrane"/>
    <property type="evidence" value="ECO:0007669"/>
    <property type="project" value="UniProtKB-SubCell"/>
</dbReference>
<dbReference type="RefSeq" id="WP_119376688.1">
    <property type="nucleotide sequence ID" value="NZ_QWFX01000013.1"/>
</dbReference>
<keyword evidence="10 13" id="KW-1133">Transmembrane helix</keyword>
<accession>A0A399RBU5</accession>
<comment type="function">
    <text evidence="1">The SecYEG-SecDF-YajC-YidC holo-translocon (HTL) protein secretase/insertase is a supercomplex required for protein secretion, insertion of proteins into membranes, and assembly of membrane protein complexes. While the SecYEG complex is essential for assembly of a number of proteins and complexes, the SecDF-YajC-YidC subcomplex facilitates these functions.</text>
</comment>
<gene>
    <name evidence="15" type="primary">yajC</name>
    <name evidence="15" type="ORF">D1223_12120</name>
</gene>
<evidence type="ECO:0000256" key="9">
    <source>
        <dbReference type="ARBA" id="ARBA00022927"/>
    </source>
</evidence>
<reference evidence="15 16" key="1">
    <citation type="submission" date="2018-08" db="EMBL/GenBank/DDBJ databases">
        <title>Henriciella mobilis sp. nov., isolated from seawater.</title>
        <authorList>
            <person name="Cheng H."/>
            <person name="Wu Y.-H."/>
            <person name="Xu X.-W."/>
            <person name="Guo L.-L."/>
        </authorList>
    </citation>
    <scope>NUCLEOTIDE SEQUENCE [LARGE SCALE GENOMIC DNA]</scope>
    <source>
        <strain evidence="15 16">JN25</strain>
    </source>
</reference>
<comment type="subunit">
    <text evidence="4">Part of the SecDF-YidC-YajC translocase complex. The SecDF-YidC-YajC translocase forms a supercomplex with SecYEG, called the holo-translocon (HTL).</text>
</comment>